<gene>
    <name evidence="3" type="ORF">Edafosvirus13_6</name>
</gene>
<dbReference type="PROSITE" id="PS00972">
    <property type="entry name" value="USP_1"/>
    <property type="match status" value="1"/>
</dbReference>
<protein>
    <submittedName>
        <fullName evidence="3">Ubiquitin carboxyl-terminal hydrolase</fullName>
    </submittedName>
</protein>
<organism evidence="3">
    <name type="scientific">Edafosvirus sp</name>
    <dbReference type="NCBI Taxonomy" id="2487765"/>
    <lineage>
        <taxon>Viruses</taxon>
        <taxon>Varidnaviria</taxon>
        <taxon>Bamfordvirae</taxon>
        <taxon>Nucleocytoviricota</taxon>
        <taxon>Megaviricetes</taxon>
        <taxon>Imitervirales</taxon>
        <taxon>Mimiviridae</taxon>
        <taxon>Klosneuvirinae</taxon>
    </lineage>
</organism>
<dbReference type="CDD" id="cd02674">
    <property type="entry name" value="Peptidase_C19R"/>
    <property type="match status" value="1"/>
</dbReference>
<dbReference type="InterPro" id="IPR028889">
    <property type="entry name" value="USP"/>
</dbReference>
<evidence type="ECO:0000313" key="3">
    <source>
        <dbReference type="EMBL" id="AYV78441.1"/>
    </source>
</evidence>
<dbReference type="SUPFAM" id="SSF54001">
    <property type="entry name" value="Cysteine proteinases"/>
    <property type="match status" value="1"/>
</dbReference>
<feature type="coiled-coil region" evidence="1">
    <location>
        <begin position="46"/>
        <end position="91"/>
    </location>
</feature>
<keyword evidence="1" id="KW-0175">Coiled coil</keyword>
<dbReference type="PROSITE" id="PS00973">
    <property type="entry name" value="USP_2"/>
    <property type="match status" value="1"/>
</dbReference>
<proteinExistence type="predicted"/>
<evidence type="ECO:0000259" key="2">
    <source>
        <dbReference type="PROSITE" id="PS50235"/>
    </source>
</evidence>
<dbReference type="InterPro" id="IPR001394">
    <property type="entry name" value="Peptidase_C19_UCH"/>
</dbReference>
<dbReference type="InterPro" id="IPR018200">
    <property type="entry name" value="USP_CS"/>
</dbReference>
<dbReference type="Pfam" id="PF00443">
    <property type="entry name" value="UCH"/>
    <property type="match status" value="1"/>
</dbReference>
<dbReference type="GO" id="GO:0004843">
    <property type="term" value="F:cysteine-type deubiquitinase activity"/>
    <property type="evidence" value="ECO:0007669"/>
    <property type="project" value="InterPro"/>
</dbReference>
<dbReference type="InterPro" id="IPR038765">
    <property type="entry name" value="Papain-like_cys_pep_sf"/>
</dbReference>
<feature type="coiled-coil region" evidence="1">
    <location>
        <begin position="256"/>
        <end position="286"/>
    </location>
</feature>
<sequence>MSTNPNHHNTLSDLIDTINNTRMEGEPEEKFNWRNQHEQQMHPHHLEMMKKREEEHNQMIKEREDEIKNMIKKEEEKKRLSQEEIDKLRKSVTVRGLSGLDNMGNTCYMNAVVQCLSATKYFSAYVNKKKFKYDLKHNVMHEIAKKKRKDLNLDQDTCINISKNDLINKTKYTVTYQLHELLIKMWEENQIIRPAAFKHIIGNIDPKNSTFRGNSQNDSQELLSFILDKIHEETKREVELDYHKIPPNIILMLKMINQAKEVIENKEITLEEKEMVKLELKSYQKKNYADHVMAKSVLYWKDYVKKSHSVITDIFTGIFYSNIECNTCKEQSPTFEPFTLLSVPIPEKGETTLESCLERFSGTEMLTGDEKYKCDSCKQISDANKKIYIWNPPEILCIQLKRFNNTGYRIMKNHSKVTFPLKDLELNQNYSEYHKCDFKYDLYGVIEHRGVFGGGHYVAYCKNAMNGKWYEYNDDDVYHIPDSNLEKEVITQNSYILFYQRQHKNT</sequence>
<dbReference type="PANTHER" id="PTHR21646">
    <property type="entry name" value="UBIQUITIN CARBOXYL-TERMINAL HYDROLASE"/>
    <property type="match status" value="1"/>
</dbReference>
<dbReference type="PROSITE" id="PS50235">
    <property type="entry name" value="USP_3"/>
    <property type="match status" value="1"/>
</dbReference>
<dbReference type="InterPro" id="IPR050185">
    <property type="entry name" value="Ub_carboxyl-term_hydrolase"/>
</dbReference>
<dbReference type="EMBL" id="MK072078">
    <property type="protein sequence ID" value="AYV78441.1"/>
    <property type="molecule type" value="Genomic_DNA"/>
</dbReference>
<reference evidence="3" key="1">
    <citation type="submission" date="2018-10" db="EMBL/GenBank/DDBJ databases">
        <title>Hidden diversity of soil giant viruses.</title>
        <authorList>
            <person name="Schulz F."/>
            <person name="Alteio L."/>
            <person name="Goudeau D."/>
            <person name="Ryan E.M."/>
            <person name="Malmstrom R.R."/>
            <person name="Blanchard J."/>
            <person name="Woyke T."/>
        </authorList>
    </citation>
    <scope>NUCLEOTIDE SEQUENCE</scope>
    <source>
        <strain evidence="3">EDV1</strain>
    </source>
</reference>
<feature type="domain" description="USP" evidence="2">
    <location>
        <begin position="98"/>
        <end position="502"/>
    </location>
</feature>
<dbReference type="GO" id="GO:0016579">
    <property type="term" value="P:protein deubiquitination"/>
    <property type="evidence" value="ECO:0007669"/>
    <property type="project" value="InterPro"/>
</dbReference>
<dbReference type="Gene3D" id="3.90.70.10">
    <property type="entry name" value="Cysteine proteinases"/>
    <property type="match status" value="1"/>
</dbReference>
<name>A0A3G4ZWR8_9VIRU</name>
<accession>A0A3G4ZWR8</accession>
<keyword evidence="3" id="KW-0378">Hydrolase</keyword>
<evidence type="ECO:0000256" key="1">
    <source>
        <dbReference type="SAM" id="Coils"/>
    </source>
</evidence>